<evidence type="ECO:0008006" key="5">
    <source>
        <dbReference type="Google" id="ProtNLM"/>
    </source>
</evidence>
<dbReference type="InterPro" id="IPR035994">
    <property type="entry name" value="Nucleoside_phosphorylase_sf"/>
</dbReference>
<protein>
    <recommendedName>
        <fullName evidence="5">Nucleoside phosphorylase domain-containing protein</fullName>
    </recommendedName>
</protein>
<dbReference type="GeneID" id="70251419"/>
<reference evidence="3" key="1">
    <citation type="submission" date="2021-12" db="EMBL/GenBank/DDBJ databases">
        <title>Convergent genome expansion in fungi linked to evolution of root-endophyte symbiosis.</title>
        <authorList>
            <consortium name="DOE Joint Genome Institute"/>
            <person name="Ke Y.-H."/>
            <person name="Bonito G."/>
            <person name="Liao H.-L."/>
            <person name="Looney B."/>
            <person name="Rojas-Flechas A."/>
            <person name="Nash J."/>
            <person name="Hameed K."/>
            <person name="Schadt C."/>
            <person name="Martin F."/>
            <person name="Crous P.W."/>
            <person name="Miettinen O."/>
            <person name="Magnuson J.K."/>
            <person name="Labbe J."/>
            <person name="Jacobson D."/>
            <person name="Doktycz M.J."/>
            <person name="Veneault-Fourrey C."/>
            <person name="Kuo A."/>
            <person name="Mondo S."/>
            <person name="Calhoun S."/>
            <person name="Riley R."/>
            <person name="Ohm R."/>
            <person name="LaButti K."/>
            <person name="Andreopoulos B."/>
            <person name="Pangilinan J."/>
            <person name="Nolan M."/>
            <person name="Tritt A."/>
            <person name="Clum A."/>
            <person name="Lipzen A."/>
            <person name="Daum C."/>
            <person name="Barry K."/>
            <person name="Grigoriev I.V."/>
            <person name="Vilgalys R."/>
        </authorList>
    </citation>
    <scope>NUCLEOTIDE SEQUENCE</scope>
    <source>
        <strain evidence="3">PMI_201</strain>
    </source>
</reference>
<proteinExistence type="predicted"/>
<dbReference type="Gene3D" id="3.40.50.1580">
    <property type="entry name" value="Nucleoside phosphorylase domain"/>
    <property type="match status" value="1"/>
</dbReference>
<keyword evidence="4" id="KW-1185">Reference proteome</keyword>
<evidence type="ECO:0000259" key="1">
    <source>
        <dbReference type="Pfam" id="PF01048"/>
    </source>
</evidence>
<accession>A0AAD4PVD8</accession>
<dbReference type="Pfam" id="PF01048">
    <property type="entry name" value="PNP_UDP_1"/>
    <property type="match status" value="1"/>
</dbReference>
<dbReference type="InterPro" id="IPR056002">
    <property type="entry name" value="DUF7580"/>
</dbReference>
<evidence type="ECO:0000259" key="2">
    <source>
        <dbReference type="Pfam" id="PF24476"/>
    </source>
</evidence>
<dbReference type="AlphaFoldDB" id="A0AAD4PVD8"/>
<dbReference type="EMBL" id="JAJTJA010000013">
    <property type="protein sequence ID" value="KAH8690608.1"/>
    <property type="molecule type" value="Genomic_DNA"/>
</dbReference>
<comment type="caution">
    <text evidence="3">The sequence shown here is derived from an EMBL/GenBank/DDBJ whole genome shotgun (WGS) entry which is preliminary data.</text>
</comment>
<sequence length="971" mass="108769">MQTAVSTSLASKAPAQSSHVACSLTGHSSYSQIDLLLNITRIFREIVDFLEDTESDHELRKFYVHLNAYNLLLTELIAPVQQDGAISGVQSLSRSILKRLSCFLRHSVLPDHETTLSSSDPFPRLTTLKYYWDLPRALQEKMLNIGQCLDFGSQDIRDEMILVLRGAVDMLRSHYPETLTDAADDYRAPRKKRRNAIASASSVASSVYQALIASSNACSSIHSHDYAARLRLATYRKTVEDNYAFETFVTLNLTGQSWQETQILAVLANQEMQKKKASIKFADQCGSSSGKQRNHRRRLAVERLCEQIEKSKSKPSMRLNLAVEDGRLWKDQSCMSVFPISRSDPPLSLEDIIISRPASLTEKVKRVLAVLLAYAILHLHGTPWLLRSRFNASNILFFRTSSAIPLKPYIHTDLMEMVHSSEEALIEAGDLDDEIDPDDFPSHPYPNIVMLAIMLMELYMIQPIQSLAEQAGMELDNWSQVDENTRYAVAAAVFEKFRAEFPDNYREAVDRCLDPNIGIDQNDEELAEDGLRRLIYEDIVQPLEDELDQGFSNTVSIDNLDEVAQTLDLGSWGQIRINQENSTNLIQGPINQPKSICSTAKVQLGFLVCNTGYGNHETIMGRNQYAPQFREKLNRTRSSSSQGSLLYSLSHENYTVGWICALPKEMAAAKAMLDETHPPLPQNPSDKNSYTLGRMGVHNVVIACLPANIIGTVAAARVADHMLYTFKSLRFGLLVGIGGGVPGSKDVRLGDVVVAESYGSIQGVVQYDFGKTIRDGKFVLTKSLNRSPDVLLTAVSSLKANHYLRKPMLETHLNEMETRYPFWNVEFSHPGVEYDALFQCDYDHHDEDDKESCQQCDPTKLVHRKPRDSLIPHIHYGPIASGDQVMRHGATRDRLRKDLNVLCFEMEAAGLVDSFPCLVIRGICDYSDSHKNKKWQGYAAATAAAYAKELLGVISSSEVECAERLLSSPSR</sequence>
<dbReference type="GO" id="GO:0009116">
    <property type="term" value="P:nucleoside metabolic process"/>
    <property type="evidence" value="ECO:0007669"/>
    <property type="project" value="InterPro"/>
</dbReference>
<dbReference type="GO" id="GO:0003824">
    <property type="term" value="F:catalytic activity"/>
    <property type="evidence" value="ECO:0007669"/>
    <property type="project" value="InterPro"/>
</dbReference>
<organism evidence="3 4">
    <name type="scientific">Talaromyces proteolyticus</name>
    <dbReference type="NCBI Taxonomy" id="1131652"/>
    <lineage>
        <taxon>Eukaryota</taxon>
        <taxon>Fungi</taxon>
        <taxon>Dikarya</taxon>
        <taxon>Ascomycota</taxon>
        <taxon>Pezizomycotina</taxon>
        <taxon>Eurotiomycetes</taxon>
        <taxon>Eurotiomycetidae</taxon>
        <taxon>Eurotiales</taxon>
        <taxon>Trichocomaceae</taxon>
        <taxon>Talaromyces</taxon>
        <taxon>Talaromyces sect. Bacilispori</taxon>
    </lineage>
</organism>
<dbReference type="Proteomes" id="UP001201262">
    <property type="component" value="Unassembled WGS sequence"/>
</dbReference>
<dbReference type="InterPro" id="IPR053137">
    <property type="entry name" value="NLR-like"/>
</dbReference>
<dbReference type="RefSeq" id="XP_046066804.1">
    <property type="nucleotide sequence ID" value="XM_046221132.1"/>
</dbReference>
<dbReference type="PANTHER" id="PTHR46082:SF11">
    <property type="entry name" value="AAA+ ATPASE DOMAIN-CONTAINING PROTEIN-RELATED"/>
    <property type="match status" value="1"/>
</dbReference>
<feature type="domain" description="DUF7580" evidence="2">
    <location>
        <begin position="202"/>
        <end position="549"/>
    </location>
</feature>
<evidence type="ECO:0000313" key="3">
    <source>
        <dbReference type="EMBL" id="KAH8690608.1"/>
    </source>
</evidence>
<dbReference type="InterPro" id="IPR000845">
    <property type="entry name" value="Nucleoside_phosphorylase_d"/>
</dbReference>
<dbReference type="PANTHER" id="PTHR46082">
    <property type="entry name" value="ATP/GTP-BINDING PROTEIN-RELATED"/>
    <property type="match status" value="1"/>
</dbReference>
<dbReference type="SUPFAM" id="SSF53167">
    <property type="entry name" value="Purine and uridine phosphorylases"/>
    <property type="match status" value="1"/>
</dbReference>
<feature type="domain" description="Nucleoside phosphorylase" evidence="1">
    <location>
        <begin position="656"/>
        <end position="772"/>
    </location>
</feature>
<dbReference type="Pfam" id="PF24476">
    <property type="entry name" value="DUF7580"/>
    <property type="match status" value="1"/>
</dbReference>
<evidence type="ECO:0000313" key="4">
    <source>
        <dbReference type="Proteomes" id="UP001201262"/>
    </source>
</evidence>
<gene>
    <name evidence="3" type="ORF">BGW36DRAFT_432404</name>
</gene>
<name>A0AAD4PVD8_9EURO</name>